<feature type="region of interest" description="Disordered" evidence="7">
    <location>
        <begin position="635"/>
        <end position="949"/>
    </location>
</feature>
<evidence type="ECO:0000256" key="3">
    <source>
        <dbReference type="ARBA" id="ARBA00022840"/>
    </source>
</evidence>
<dbReference type="eggNOG" id="KOG0242">
    <property type="taxonomic scope" value="Eukaryota"/>
</dbReference>
<evidence type="ECO:0000313" key="9">
    <source>
        <dbReference type="EMBL" id="EGY15355.1"/>
    </source>
</evidence>
<proteinExistence type="inferred from homology"/>
<dbReference type="OMA" id="VYNVNRH"/>
<dbReference type="PROSITE" id="PS00411">
    <property type="entry name" value="KINESIN_MOTOR_1"/>
    <property type="match status" value="1"/>
</dbReference>
<reference evidence="10" key="2">
    <citation type="journal article" date="2011" name="PLoS Pathog.">
        <title>Comparative genomics yields insights into niche adaptation of plant vascular wilt pathogens.</title>
        <authorList>
            <person name="Klosterman S.J."/>
            <person name="Subbarao K.V."/>
            <person name="Kang S."/>
            <person name="Veronese P."/>
            <person name="Gold S.E."/>
            <person name="Thomma B.P.H.J."/>
            <person name="Chen Z."/>
            <person name="Henrissat B."/>
            <person name="Lee Y.-H."/>
            <person name="Park J."/>
            <person name="Garcia-Pedrajas M.D."/>
            <person name="Barbara D.J."/>
            <person name="Anchieta A."/>
            <person name="de Jonge R."/>
            <person name="Santhanam P."/>
            <person name="Maruthachalam K."/>
            <person name="Atallah Z."/>
            <person name="Amyotte S.G."/>
            <person name="Paz Z."/>
            <person name="Inderbitzin P."/>
            <person name="Hayes R.J."/>
            <person name="Heiman D.I."/>
            <person name="Young S."/>
            <person name="Zeng Q."/>
            <person name="Engels R."/>
            <person name="Galagan J."/>
            <person name="Cuomo C.A."/>
            <person name="Dobinson K.F."/>
            <person name="Ma L.-J."/>
        </authorList>
    </citation>
    <scope>NUCLEOTIDE SEQUENCE [LARGE SCALE GENOMIC DNA]</scope>
    <source>
        <strain evidence="10">VdLs.17 / ATCC MYA-4575 / FGSC 10137</strain>
    </source>
</reference>
<dbReference type="AlphaFoldDB" id="G2X8R8"/>
<feature type="compositionally biased region" description="Basic residues" evidence="7">
    <location>
        <begin position="864"/>
        <end position="876"/>
    </location>
</feature>
<dbReference type="PANTHER" id="PTHR47968:SF13">
    <property type="entry name" value="KINESIN-LIKE PROTEIN KIF19 ISOFORM X1"/>
    <property type="match status" value="1"/>
</dbReference>
<organism evidence="9 10">
    <name type="scientific">Verticillium dahliae (strain VdLs.17 / ATCC MYA-4575 / FGSC 10137)</name>
    <name type="common">Verticillium wilt</name>
    <dbReference type="NCBI Taxonomy" id="498257"/>
    <lineage>
        <taxon>Eukaryota</taxon>
        <taxon>Fungi</taxon>
        <taxon>Dikarya</taxon>
        <taxon>Ascomycota</taxon>
        <taxon>Pezizomycotina</taxon>
        <taxon>Sordariomycetes</taxon>
        <taxon>Hypocreomycetidae</taxon>
        <taxon>Glomerellales</taxon>
        <taxon>Plectosphaerellaceae</taxon>
        <taxon>Verticillium</taxon>
    </lineage>
</organism>
<dbReference type="GeneID" id="20707672"/>
<dbReference type="FunFam" id="3.40.850.10:FF:000053">
    <property type="entry name" value="Kinesin family"/>
    <property type="match status" value="1"/>
</dbReference>
<evidence type="ECO:0000256" key="5">
    <source>
        <dbReference type="ARBA" id="ARBA00023175"/>
    </source>
</evidence>
<dbReference type="GO" id="GO:0005524">
    <property type="term" value="F:ATP binding"/>
    <property type="evidence" value="ECO:0007669"/>
    <property type="project" value="UniProtKB-UniRule"/>
</dbReference>
<dbReference type="PROSITE" id="PS50067">
    <property type="entry name" value="KINESIN_MOTOR_2"/>
    <property type="match status" value="1"/>
</dbReference>
<dbReference type="GO" id="GO:0005874">
    <property type="term" value="C:microtubule"/>
    <property type="evidence" value="ECO:0007669"/>
    <property type="project" value="UniProtKB-KW"/>
</dbReference>
<evidence type="ECO:0000259" key="8">
    <source>
        <dbReference type="PROSITE" id="PS50067"/>
    </source>
</evidence>
<feature type="compositionally biased region" description="Polar residues" evidence="7">
    <location>
        <begin position="811"/>
        <end position="823"/>
    </location>
</feature>
<dbReference type="InterPro" id="IPR027640">
    <property type="entry name" value="Kinesin-like_fam"/>
</dbReference>
<dbReference type="InterPro" id="IPR001752">
    <property type="entry name" value="Kinesin_motor_dom"/>
</dbReference>
<evidence type="ECO:0000256" key="4">
    <source>
        <dbReference type="ARBA" id="ARBA00023054"/>
    </source>
</evidence>
<dbReference type="KEGG" id="vda:VDAG_06209"/>
<dbReference type="Pfam" id="PF00225">
    <property type="entry name" value="Kinesin"/>
    <property type="match status" value="1"/>
</dbReference>
<dbReference type="GO" id="GO:0008017">
    <property type="term" value="F:microtubule binding"/>
    <property type="evidence" value="ECO:0007669"/>
    <property type="project" value="InterPro"/>
</dbReference>
<dbReference type="HOGENOM" id="CLU_001485_21_1_1"/>
<feature type="binding site" evidence="6">
    <location>
        <begin position="135"/>
        <end position="142"/>
    </location>
    <ligand>
        <name>ATP</name>
        <dbReference type="ChEBI" id="CHEBI:30616"/>
    </ligand>
</feature>
<comment type="similarity">
    <text evidence="6">Belongs to the TRAFAC class myosin-kinesin ATPase superfamily. Kinesin family.</text>
</comment>
<sequence>MVVDPGASSINVTVRVRPFTIREAAQLTRTDEGTLFLGDGSLAAAPTPKLNTRGIRPVIKVVDDRCLVFDPPEDNPVQRFSRSVVPNGKKVKDQVFAFDRIFDDNATQNDVYEATTRTLLDSVLDGYNATVFAYGATGCGKTHTITGTSQHPGIIFLTMQELFEKIADRSQEKTTEVTLSYLEIYNETIRDLLVPGGSKQGLMLREDSNQAVSVAGLTSHRPKDVQEVMDMIVRGNEFRTVSPTEANATSSRSHAVLQINVAQKDRNADVNEPHTMATLSIIDLAGSERASATKNRGERLLEGANINKSLLALGSCINALCDPRKKNHVTRNVFNVNRHVKDFLVKIDEQMALINELKAQQKDAEQASFAKFRKQQDRRDAIAREGIQRIRVAYDNSAGERQEKLNNMKKLRSFERRIGLLSSWLASFDAICDARGDEDMMPSNLVSIRKTASGILSELEHSRHHMIQKLDKFNWERALDTALHHSIQQLPGDDAADCGEVANLSREVEVLKASFGRESYRDVLDFDKTADASMVQVLLTAQFDMLASLSETLAMKEEDAVSHAKSIINRLLEVGYTAASHVVKPDGSCIPVEKFSPSKRGTPKRKKAAAVGNIQPIAAPLLPVADAPVLTQPIAASPMKTSPRRRKPINARKGVSFTPVKKKAASQRSVRWRDDESEDGTLADFDKTPKKYESTPEQNSPDKALPLPPMPAMSSLPAMPTLPVYLETTEEEPEPASDSSPSLELPETSTLVPAKPNRFQAGFLSKGSARVSSIGSGSPSLPTPTFSVKLAPSPSSSDNGDKLGPLRSLDVSRSSNLSPSSFGSKIARLSPPRCSFLGDENNPPSIASGHSSDSDSSKIDHQKLRNALHSAKKAGGRRVSSMSGSTTTSARRISSIGPLPERAGHRASLSYSGPLASSTNGISRHRRNSTAERRRSPPIACSPPDFRGAFTQGQARRMNFGSSVKLSGVEGSSPGARAQSLEAGKTRRITIGGLGAMGGAATRGRDVSAGRASVGWR</sequence>
<dbReference type="RefSeq" id="XP_009657518.1">
    <property type="nucleotide sequence ID" value="XM_009659223.1"/>
</dbReference>
<dbReference type="PANTHER" id="PTHR47968">
    <property type="entry name" value="CENTROMERE PROTEIN E"/>
    <property type="match status" value="1"/>
</dbReference>
<dbReference type="InterPro" id="IPR027417">
    <property type="entry name" value="P-loop_NTPase"/>
</dbReference>
<keyword evidence="2 6" id="KW-0547">Nucleotide-binding</keyword>
<keyword evidence="5 6" id="KW-0505">Motor protein</keyword>
<evidence type="ECO:0000313" key="10">
    <source>
        <dbReference type="Proteomes" id="UP000001611"/>
    </source>
</evidence>
<name>G2X8R8_VERDV</name>
<feature type="compositionally biased region" description="Basic and acidic residues" evidence="7">
    <location>
        <begin position="684"/>
        <end position="694"/>
    </location>
</feature>
<feature type="domain" description="Kinesin motor" evidence="8">
    <location>
        <begin position="9"/>
        <end position="329"/>
    </location>
</feature>
<dbReference type="OrthoDB" id="3176171at2759"/>
<feature type="compositionally biased region" description="Low complexity" evidence="7">
    <location>
        <begin position="736"/>
        <end position="751"/>
    </location>
</feature>
<keyword evidence="10" id="KW-1185">Reference proteome</keyword>
<feature type="compositionally biased region" description="Polar residues" evidence="7">
    <location>
        <begin position="770"/>
        <end position="786"/>
    </location>
</feature>
<dbReference type="SUPFAM" id="SSF52540">
    <property type="entry name" value="P-loop containing nucleoside triphosphate hydrolases"/>
    <property type="match status" value="1"/>
</dbReference>
<evidence type="ECO:0000256" key="1">
    <source>
        <dbReference type="ARBA" id="ARBA00022701"/>
    </source>
</evidence>
<dbReference type="EMBL" id="DS572707">
    <property type="protein sequence ID" value="EGY15355.1"/>
    <property type="molecule type" value="Genomic_DNA"/>
</dbReference>
<dbReference type="STRING" id="498257.G2X8R8"/>
<keyword evidence="3 6" id="KW-0067">ATP-binding</keyword>
<feature type="compositionally biased region" description="Low complexity" evidence="7">
    <location>
        <begin position="712"/>
        <end position="727"/>
    </location>
</feature>
<feature type="region of interest" description="Disordered" evidence="7">
    <location>
        <begin position="995"/>
        <end position="1017"/>
    </location>
</feature>
<dbReference type="GO" id="GO:0007018">
    <property type="term" value="P:microtubule-based movement"/>
    <property type="evidence" value="ECO:0007669"/>
    <property type="project" value="InterPro"/>
</dbReference>
<dbReference type="Gene3D" id="3.40.850.10">
    <property type="entry name" value="Kinesin motor domain"/>
    <property type="match status" value="1"/>
</dbReference>
<feature type="compositionally biased region" description="Basic and acidic residues" evidence="7">
    <location>
        <begin position="852"/>
        <end position="863"/>
    </location>
</feature>
<protein>
    <submittedName>
        <fullName evidence="9">Kinesin heavy chain</fullName>
    </submittedName>
</protein>
<evidence type="ECO:0000256" key="7">
    <source>
        <dbReference type="SAM" id="MobiDB-lite"/>
    </source>
</evidence>
<reference evidence="9 10" key="1">
    <citation type="submission" date="2008-03" db="EMBL/GenBank/DDBJ databases">
        <title>The Genome Sequence of Verticillium dahliae VdLs.17.</title>
        <authorList>
            <consortium name="The Broad Institute Genome Sequencing Platform"/>
            <person name="Ma L.-J.J."/>
            <person name="Klosterman S.J."/>
            <person name="Subbarao K."/>
            <person name="Dobinson K."/>
            <person name="Veronese P."/>
            <person name="Kang S."/>
            <person name="Gold S.E."/>
            <person name="Young S."/>
            <person name="Jaffe D."/>
            <person name="Gnerre S."/>
            <person name="Berlin A."/>
            <person name="Heiman D."/>
            <person name="Hepburn T."/>
            <person name="Sykes S."/>
            <person name="Alvarado L."/>
            <person name="Kodira C.D."/>
            <person name="Lander E."/>
            <person name="Galagan J."/>
            <person name="Nusbaum C."/>
            <person name="Birren B."/>
        </authorList>
    </citation>
    <scope>NUCLEOTIDE SEQUENCE [LARGE SCALE GENOMIC DNA]</scope>
    <source>
        <strain evidence="10">VdLs.17 / ATCC MYA-4575 / FGSC 10137</strain>
    </source>
</reference>
<dbReference type="GO" id="GO:0003777">
    <property type="term" value="F:microtubule motor activity"/>
    <property type="evidence" value="ECO:0007669"/>
    <property type="project" value="InterPro"/>
</dbReference>
<dbReference type="InterPro" id="IPR036961">
    <property type="entry name" value="Kinesin_motor_dom_sf"/>
</dbReference>
<evidence type="ECO:0000256" key="2">
    <source>
        <dbReference type="ARBA" id="ARBA00022741"/>
    </source>
</evidence>
<dbReference type="InParanoid" id="G2X8R8"/>
<evidence type="ECO:0000256" key="6">
    <source>
        <dbReference type="PROSITE-ProRule" id="PRU00283"/>
    </source>
</evidence>
<dbReference type="Proteomes" id="UP000001611">
    <property type="component" value="Unassembled WGS sequence"/>
</dbReference>
<accession>G2X8R8</accession>
<keyword evidence="4" id="KW-0175">Coiled coil</keyword>
<dbReference type="SMART" id="SM00129">
    <property type="entry name" value="KISc"/>
    <property type="match status" value="1"/>
</dbReference>
<feature type="compositionally biased region" description="Low complexity" evidence="7">
    <location>
        <begin position="883"/>
        <end position="897"/>
    </location>
</feature>
<dbReference type="PRINTS" id="PR00380">
    <property type="entry name" value="KINESINHEAVY"/>
</dbReference>
<feature type="compositionally biased region" description="Polar residues" evidence="7">
    <location>
        <begin position="909"/>
        <end position="922"/>
    </location>
</feature>
<dbReference type="InterPro" id="IPR019821">
    <property type="entry name" value="Kinesin_motor_CS"/>
</dbReference>
<gene>
    <name evidence="9" type="ORF">VDAG_06209</name>
</gene>
<keyword evidence="1" id="KW-0493">Microtubule</keyword>